<keyword evidence="9 12" id="KW-1133">Transmembrane helix</keyword>
<feature type="domain" description="Signal transduction histidine kinase internal region" evidence="14">
    <location>
        <begin position="463"/>
        <end position="540"/>
    </location>
</feature>
<gene>
    <name evidence="15" type="ORF">EJQ19_23010</name>
</gene>
<comment type="caution">
    <text evidence="15">The sequence shown here is derived from an EMBL/GenBank/DDBJ whole genome shotgun (WGS) entry which is preliminary data.</text>
</comment>
<sequence>MLFRIDGSIHDIFLPDSLSPRSASPDDSVLFIANYTPAIAIQFRKPTLTIHSESAYKNIPILVLIPSFGLHAHPERDPLSSVEYVRTNLFGKEGLPLQRMFHTMSIKNKVTLAFICFILIPFSVLGFYTYHQSDRYVQAQLLANAQTTVKQIKYTIENKIDLIESVSNNITYNYRLQQFLDDPYAPERDSLNTYFSFAAPLVNYAMLFQKINIQKISIYMKNNSIPEGFGSFYAEQKIQKESWYAPFTASEAKSLWVLDANQADGSVLYRYIQKMISIEGHDLGMTIVDVRAGDLLEPAERSNLANLPVLILDEGHKIVSRSNAEALKAQGDPPLSLFSEGYAKQGGFLYVTDAIKEVQHAIVLAIPIPPLLGSLQVATNLVFIFTFIVLLFAFYYILKMTLSKMKTSIKQMDTAIESGFHPIPIVRKDEFGVITEKFNILLSKISVLLSDMVKRETLHKDTQLIALQSQINPHFIYNTLDIFSARMELAGQYEVSDAMADFGKMMRYHMNGQAKFATLAEELRFLEQYLSLQKIKYGDSIHFKINVPGELLAVQVLKFILQPIVENSVKHGFARQDTLQIEVTVALEREQMLLIRVKDNGSGIQAARLEEMNEQFRTSVYLPKGDRDRESIGLGNINERLKLFYGEQFPLQLTGAEGAFTETILTLPYATRTIEEDLHVQGAHY</sequence>
<keyword evidence="4" id="KW-0808">Transferase</keyword>
<dbReference type="InterPro" id="IPR036890">
    <property type="entry name" value="HATPase_C_sf"/>
</dbReference>
<dbReference type="AlphaFoldDB" id="A0A430J8I1"/>
<dbReference type="GO" id="GO:0000155">
    <property type="term" value="F:phosphorelay sensor kinase activity"/>
    <property type="evidence" value="ECO:0007669"/>
    <property type="project" value="InterPro"/>
</dbReference>
<evidence type="ECO:0008006" key="17">
    <source>
        <dbReference type="Google" id="ProtNLM"/>
    </source>
</evidence>
<dbReference type="PANTHER" id="PTHR34220:SF11">
    <property type="entry name" value="SENSOR PROTEIN KINASE HPTS"/>
    <property type="match status" value="1"/>
</dbReference>
<dbReference type="Gene3D" id="3.30.565.10">
    <property type="entry name" value="Histidine kinase-like ATPase, C-terminal domain"/>
    <property type="match status" value="1"/>
</dbReference>
<dbReference type="Pfam" id="PF06580">
    <property type="entry name" value="His_kinase"/>
    <property type="match status" value="1"/>
</dbReference>
<evidence type="ECO:0000256" key="8">
    <source>
        <dbReference type="ARBA" id="ARBA00022840"/>
    </source>
</evidence>
<feature type="domain" description="Histidine kinase/HSP90-like ATPase" evidence="13">
    <location>
        <begin position="557"/>
        <end position="668"/>
    </location>
</feature>
<evidence type="ECO:0000259" key="14">
    <source>
        <dbReference type="Pfam" id="PF06580"/>
    </source>
</evidence>
<keyword evidence="11 12" id="KW-0472">Membrane</keyword>
<evidence type="ECO:0000256" key="10">
    <source>
        <dbReference type="ARBA" id="ARBA00023012"/>
    </source>
</evidence>
<dbReference type="SUPFAM" id="SSF55874">
    <property type="entry name" value="ATPase domain of HSP90 chaperone/DNA topoisomerase II/histidine kinase"/>
    <property type="match status" value="1"/>
</dbReference>
<keyword evidence="2" id="KW-1003">Cell membrane</keyword>
<evidence type="ECO:0000256" key="6">
    <source>
        <dbReference type="ARBA" id="ARBA00022741"/>
    </source>
</evidence>
<feature type="transmembrane region" description="Helical" evidence="12">
    <location>
        <begin position="377"/>
        <end position="398"/>
    </location>
</feature>
<dbReference type="Proteomes" id="UP000276128">
    <property type="component" value="Unassembled WGS sequence"/>
</dbReference>
<dbReference type="GO" id="GO:0005524">
    <property type="term" value="F:ATP binding"/>
    <property type="evidence" value="ECO:0007669"/>
    <property type="project" value="UniProtKB-KW"/>
</dbReference>
<protein>
    <recommendedName>
        <fullName evidence="17">Sensor histidine kinase</fullName>
    </recommendedName>
</protein>
<keyword evidence="8" id="KW-0067">ATP-binding</keyword>
<evidence type="ECO:0000256" key="2">
    <source>
        <dbReference type="ARBA" id="ARBA00022475"/>
    </source>
</evidence>
<evidence type="ECO:0000256" key="7">
    <source>
        <dbReference type="ARBA" id="ARBA00022777"/>
    </source>
</evidence>
<evidence type="ECO:0000313" key="15">
    <source>
        <dbReference type="EMBL" id="RTE06456.1"/>
    </source>
</evidence>
<dbReference type="InterPro" id="IPR010559">
    <property type="entry name" value="Sig_transdc_His_kin_internal"/>
</dbReference>
<dbReference type="EMBL" id="RXHU01000074">
    <property type="protein sequence ID" value="RTE06456.1"/>
    <property type="molecule type" value="Genomic_DNA"/>
</dbReference>
<name>A0A430J8I1_9BACL</name>
<evidence type="ECO:0000256" key="9">
    <source>
        <dbReference type="ARBA" id="ARBA00022989"/>
    </source>
</evidence>
<dbReference type="GO" id="GO:0005886">
    <property type="term" value="C:plasma membrane"/>
    <property type="evidence" value="ECO:0007669"/>
    <property type="project" value="UniProtKB-SubCell"/>
</dbReference>
<dbReference type="PANTHER" id="PTHR34220">
    <property type="entry name" value="SENSOR HISTIDINE KINASE YPDA"/>
    <property type="match status" value="1"/>
</dbReference>
<feature type="transmembrane region" description="Helical" evidence="12">
    <location>
        <begin position="110"/>
        <end position="130"/>
    </location>
</feature>
<keyword evidence="5 12" id="KW-0812">Transmembrane</keyword>
<dbReference type="InterPro" id="IPR003594">
    <property type="entry name" value="HATPase_dom"/>
</dbReference>
<keyword evidence="16" id="KW-1185">Reference proteome</keyword>
<evidence type="ECO:0000313" key="16">
    <source>
        <dbReference type="Proteomes" id="UP000276128"/>
    </source>
</evidence>
<keyword evidence="10" id="KW-0902">Two-component regulatory system</keyword>
<dbReference type="OrthoDB" id="9809348at2"/>
<comment type="subcellular location">
    <subcellularLocation>
        <location evidence="1">Cell membrane</location>
        <topology evidence="1">Multi-pass membrane protein</topology>
    </subcellularLocation>
</comment>
<evidence type="ECO:0000256" key="12">
    <source>
        <dbReference type="SAM" id="Phobius"/>
    </source>
</evidence>
<proteinExistence type="predicted"/>
<organism evidence="15 16">
    <name type="scientific">Paenibacillus whitsoniae</name>
    <dbReference type="NCBI Taxonomy" id="2496558"/>
    <lineage>
        <taxon>Bacteria</taxon>
        <taxon>Bacillati</taxon>
        <taxon>Bacillota</taxon>
        <taxon>Bacilli</taxon>
        <taxon>Bacillales</taxon>
        <taxon>Paenibacillaceae</taxon>
        <taxon>Paenibacillus</taxon>
    </lineage>
</organism>
<keyword evidence="7" id="KW-0418">Kinase</keyword>
<reference evidence="15 16" key="1">
    <citation type="submission" date="2018-12" db="EMBL/GenBank/DDBJ databases">
        <title>Bacillus ochoae sp. nov., Paenibacillus whitsoniae sp. nov., Paenibacillus spiritus sp. nov. Isolated from the Mars Exploration Rover during spacecraft assembly.</title>
        <authorList>
            <person name="Seuylemezian A."/>
            <person name="Vaishampayan P."/>
        </authorList>
    </citation>
    <scope>NUCLEOTIDE SEQUENCE [LARGE SCALE GENOMIC DNA]</scope>
    <source>
        <strain evidence="15 16">MER 54</strain>
    </source>
</reference>
<dbReference type="Pfam" id="PF02518">
    <property type="entry name" value="HATPase_c"/>
    <property type="match status" value="1"/>
</dbReference>
<keyword evidence="6" id="KW-0547">Nucleotide-binding</keyword>
<evidence type="ECO:0000259" key="13">
    <source>
        <dbReference type="Pfam" id="PF02518"/>
    </source>
</evidence>
<keyword evidence="3" id="KW-0597">Phosphoprotein</keyword>
<evidence type="ECO:0000256" key="4">
    <source>
        <dbReference type="ARBA" id="ARBA00022679"/>
    </source>
</evidence>
<dbReference type="InterPro" id="IPR050640">
    <property type="entry name" value="Bact_2-comp_sensor_kinase"/>
</dbReference>
<evidence type="ECO:0000256" key="1">
    <source>
        <dbReference type="ARBA" id="ARBA00004651"/>
    </source>
</evidence>
<evidence type="ECO:0000256" key="5">
    <source>
        <dbReference type="ARBA" id="ARBA00022692"/>
    </source>
</evidence>
<evidence type="ECO:0000256" key="3">
    <source>
        <dbReference type="ARBA" id="ARBA00022553"/>
    </source>
</evidence>
<accession>A0A430J8I1</accession>
<evidence type="ECO:0000256" key="11">
    <source>
        <dbReference type="ARBA" id="ARBA00023136"/>
    </source>
</evidence>